<protein>
    <submittedName>
        <fullName evidence="1">Uncharacterized protein</fullName>
    </submittedName>
</protein>
<sequence length="64" mass="7154">MISLRNGWVLVLLKTIQGRKSSREDLTFRNIMWAISLCSVPPLPHQLLVPILGCTMMGTENVSS</sequence>
<dbReference type="AlphaFoldDB" id="A0A371FJU4"/>
<keyword evidence="2" id="KW-1185">Reference proteome</keyword>
<gene>
    <name evidence="1" type="ORF">CR513_41108</name>
</gene>
<comment type="caution">
    <text evidence="1">The sequence shown here is derived from an EMBL/GenBank/DDBJ whole genome shotgun (WGS) entry which is preliminary data.</text>
</comment>
<evidence type="ECO:0000313" key="1">
    <source>
        <dbReference type="EMBL" id="RDX78595.1"/>
    </source>
</evidence>
<organism evidence="1 2">
    <name type="scientific">Mucuna pruriens</name>
    <name type="common">Velvet bean</name>
    <name type="synonym">Dolichos pruriens</name>
    <dbReference type="NCBI Taxonomy" id="157652"/>
    <lineage>
        <taxon>Eukaryota</taxon>
        <taxon>Viridiplantae</taxon>
        <taxon>Streptophyta</taxon>
        <taxon>Embryophyta</taxon>
        <taxon>Tracheophyta</taxon>
        <taxon>Spermatophyta</taxon>
        <taxon>Magnoliopsida</taxon>
        <taxon>eudicotyledons</taxon>
        <taxon>Gunneridae</taxon>
        <taxon>Pentapetalae</taxon>
        <taxon>rosids</taxon>
        <taxon>fabids</taxon>
        <taxon>Fabales</taxon>
        <taxon>Fabaceae</taxon>
        <taxon>Papilionoideae</taxon>
        <taxon>50 kb inversion clade</taxon>
        <taxon>NPAAA clade</taxon>
        <taxon>indigoferoid/millettioid clade</taxon>
        <taxon>Phaseoleae</taxon>
        <taxon>Mucuna</taxon>
    </lineage>
</organism>
<name>A0A371FJU4_MUCPR</name>
<feature type="non-terminal residue" evidence="1">
    <location>
        <position position="64"/>
    </location>
</feature>
<dbReference type="Proteomes" id="UP000257109">
    <property type="component" value="Unassembled WGS sequence"/>
</dbReference>
<proteinExistence type="predicted"/>
<accession>A0A371FJU4</accession>
<dbReference type="EMBL" id="QJKJ01008816">
    <property type="protein sequence ID" value="RDX78595.1"/>
    <property type="molecule type" value="Genomic_DNA"/>
</dbReference>
<reference evidence="1" key="1">
    <citation type="submission" date="2018-05" db="EMBL/GenBank/DDBJ databases">
        <title>Draft genome of Mucuna pruriens seed.</title>
        <authorList>
            <person name="Nnadi N.E."/>
            <person name="Vos R."/>
            <person name="Hasami M.H."/>
            <person name="Devisetty U.K."/>
            <person name="Aguiy J.C."/>
        </authorList>
    </citation>
    <scope>NUCLEOTIDE SEQUENCE [LARGE SCALE GENOMIC DNA]</scope>
    <source>
        <strain evidence="1">JCA_2017</strain>
    </source>
</reference>
<evidence type="ECO:0000313" key="2">
    <source>
        <dbReference type="Proteomes" id="UP000257109"/>
    </source>
</evidence>